<organism evidence="3 4">
    <name type="scientific">Paenibacillus alvei</name>
    <name type="common">Bacillus alvei</name>
    <dbReference type="NCBI Taxonomy" id="44250"/>
    <lineage>
        <taxon>Bacteria</taxon>
        <taxon>Bacillati</taxon>
        <taxon>Bacillota</taxon>
        <taxon>Bacilli</taxon>
        <taxon>Bacillales</taxon>
        <taxon>Paenibacillaceae</taxon>
        <taxon>Paenibacillus</taxon>
    </lineage>
</organism>
<keyword evidence="1" id="KW-1133">Transmembrane helix</keyword>
<dbReference type="EMBL" id="JABFOR010000024">
    <property type="protein sequence ID" value="NOJ72330.1"/>
    <property type="molecule type" value="Genomic_DNA"/>
</dbReference>
<reference evidence="3 4" key="1">
    <citation type="submission" date="2020-05" db="EMBL/GenBank/DDBJ databases">
        <title>Whole genome sequencing and identification of novel metabolites from Paenibacillus alvei strain JR949.</title>
        <authorList>
            <person name="Rajendhran J."/>
            <person name="Sree Pranav P."/>
            <person name="Mahalakshmi B."/>
            <person name="Karthikeyan R."/>
        </authorList>
    </citation>
    <scope>NUCLEOTIDE SEQUENCE [LARGE SCALE GENOMIC DNA]</scope>
    <source>
        <strain evidence="3 4">JR949</strain>
    </source>
</reference>
<dbReference type="InterPro" id="IPR018392">
    <property type="entry name" value="LysM"/>
</dbReference>
<dbReference type="CDD" id="cd00118">
    <property type="entry name" value="LysM"/>
    <property type="match status" value="1"/>
</dbReference>
<dbReference type="InterPro" id="IPR036779">
    <property type="entry name" value="LysM_dom_sf"/>
</dbReference>
<dbReference type="AlphaFoldDB" id="A0AAP6ZYI9"/>
<keyword evidence="1" id="KW-0812">Transmembrane</keyword>
<dbReference type="Proteomes" id="UP000552038">
    <property type="component" value="Unassembled WGS sequence"/>
</dbReference>
<evidence type="ECO:0000313" key="3">
    <source>
        <dbReference type="EMBL" id="NOJ72330.1"/>
    </source>
</evidence>
<comment type="caution">
    <text evidence="3">The sequence shown here is derived from an EMBL/GenBank/DDBJ whole genome shotgun (WGS) entry which is preliminary data.</text>
</comment>
<dbReference type="SUPFAM" id="SSF54106">
    <property type="entry name" value="LysM domain"/>
    <property type="match status" value="1"/>
</dbReference>
<evidence type="ECO:0000256" key="1">
    <source>
        <dbReference type="SAM" id="Phobius"/>
    </source>
</evidence>
<feature type="domain" description="LysM" evidence="2">
    <location>
        <begin position="67"/>
        <end position="117"/>
    </location>
</feature>
<evidence type="ECO:0000259" key="2">
    <source>
        <dbReference type="PROSITE" id="PS51782"/>
    </source>
</evidence>
<evidence type="ECO:0000313" key="4">
    <source>
        <dbReference type="Proteomes" id="UP000552038"/>
    </source>
</evidence>
<dbReference type="Pfam" id="PF01476">
    <property type="entry name" value="LysM"/>
    <property type="match status" value="1"/>
</dbReference>
<feature type="transmembrane region" description="Helical" evidence="1">
    <location>
        <begin position="32"/>
        <end position="52"/>
    </location>
</feature>
<proteinExistence type="predicted"/>
<dbReference type="Gene3D" id="3.10.350.10">
    <property type="entry name" value="LysM domain"/>
    <property type="match status" value="1"/>
</dbReference>
<gene>
    <name evidence="3" type="ORF">HMI46_17430</name>
</gene>
<dbReference type="PROSITE" id="PS51782">
    <property type="entry name" value="LYSM"/>
    <property type="match status" value="1"/>
</dbReference>
<protein>
    <submittedName>
        <fullName evidence="3">LysM peptidoglycan-binding domain-containing protein</fullName>
    </submittedName>
</protein>
<accession>A0AAP6ZYI9</accession>
<dbReference type="RefSeq" id="WP_171417901.1">
    <property type="nucleotide sequence ID" value="NZ_JABFOR010000024.1"/>
</dbReference>
<dbReference type="SMART" id="SM00257">
    <property type="entry name" value="LysM"/>
    <property type="match status" value="1"/>
</dbReference>
<sequence length="121" mass="13817">MMYTTYRSIYKVSTTASQSEQKKRLFPLRVRFMISLIVLLFITCGSIVQALGNDVDREDVVSGTVVDRVLVQPGDTLWEIASTYKPEHTDIREFIYEIAQMNQLTGEFLQAGEVLLVPILR</sequence>
<keyword evidence="1" id="KW-0472">Membrane</keyword>
<name>A0AAP6ZYI9_PAEAL</name>